<dbReference type="InterPro" id="IPR045518">
    <property type="entry name" value="2EXR"/>
</dbReference>
<reference evidence="2 3" key="1">
    <citation type="submission" date="2023-10" db="EMBL/GenBank/DDBJ databases">
        <title>Draft genome sequence of Xylaria bambusicola isolate GMP-LS, the root and basal stem rot pathogen of sugarcane in Indonesia.</title>
        <authorList>
            <person name="Selvaraj P."/>
            <person name="Muralishankar V."/>
            <person name="Muruganantham S."/>
            <person name="Sp S."/>
            <person name="Haryani S."/>
            <person name="Lau K.J.X."/>
            <person name="Naqvi N.I."/>
        </authorList>
    </citation>
    <scope>NUCLEOTIDE SEQUENCE [LARGE SCALE GENOMIC DNA]</scope>
    <source>
        <strain evidence="2">GMP-LS</strain>
    </source>
</reference>
<protein>
    <recommendedName>
        <fullName evidence="1">2EXR domain-containing protein</fullName>
    </recommendedName>
</protein>
<sequence length="291" mass="33967">MPTVPFNKLPAELRQYVWDAALLNEATNRIVLVDLNFKTIYPTKLLVSPFLLVNLESRERAKRFYSRRANVFDLTEREGLMTNSLRFGFQIGNVYLSAEYDTFCVGFKWPDFVNKAKYPRGEFAEIDTRWRGVSLCSTTPEILRELAPSVRKACIISYYIPEGGNGVSWRYQGQGYRPQDLQFDQDVRCYLHHRSLSMFPNVQPWFEIFIPAEYFGKFGCFTRICNSTTDITIIAERGWEGYLQLMNLLHFKYAVGRLTKRHAAWWDDARRPVVPRPRFMTLSEFSEATGV</sequence>
<name>A0AAN7Z611_9PEZI</name>
<feature type="domain" description="2EXR" evidence="1">
    <location>
        <begin position="5"/>
        <end position="102"/>
    </location>
</feature>
<dbReference type="AlphaFoldDB" id="A0AAN7Z611"/>
<dbReference type="Pfam" id="PF20150">
    <property type="entry name" value="2EXR"/>
    <property type="match status" value="1"/>
</dbReference>
<evidence type="ECO:0000313" key="2">
    <source>
        <dbReference type="EMBL" id="KAK5631382.1"/>
    </source>
</evidence>
<proteinExistence type="predicted"/>
<evidence type="ECO:0000259" key="1">
    <source>
        <dbReference type="Pfam" id="PF20150"/>
    </source>
</evidence>
<organism evidence="2 3">
    <name type="scientific">Xylaria bambusicola</name>
    <dbReference type="NCBI Taxonomy" id="326684"/>
    <lineage>
        <taxon>Eukaryota</taxon>
        <taxon>Fungi</taxon>
        <taxon>Dikarya</taxon>
        <taxon>Ascomycota</taxon>
        <taxon>Pezizomycotina</taxon>
        <taxon>Sordariomycetes</taxon>
        <taxon>Xylariomycetidae</taxon>
        <taxon>Xylariales</taxon>
        <taxon>Xylariaceae</taxon>
        <taxon>Xylaria</taxon>
    </lineage>
</organism>
<evidence type="ECO:0000313" key="3">
    <source>
        <dbReference type="Proteomes" id="UP001305414"/>
    </source>
</evidence>
<accession>A0AAN7Z611</accession>
<gene>
    <name evidence="2" type="ORF">RRF57_007096</name>
</gene>
<dbReference type="Proteomes" id="UP001305414">
    <property type="component" value="Unassembled WGS sequence"/>
</dbReference>
<comment type="caution">
    <text evidence="2">The sequence shown here is derived from an EMBL/GenBank/DDBJ whole genome shotgun (WGS) entry which is preliminary data.</text>
</comment>
<dbReference type="EMBL" id="JAWHQM010000019">
    <property type="protein sequence ID" value="KAK5631382.1"/>
    <property type="molecule type" value="Genomic_DNA"/>
</dbReference>
<keyword evidence="3" id="KW-1185">Reference proteome</keyword>